<keyword evidence="13" id="KW-1185">Reference proteome</keyword>
<dbReference type="GO" id="GO:0005886">
    <property type="term" value="C:plasma membrane"/>
    <property type="evidence" value="ECO:0007669"/>
    <property type="project" value="UniProtKB-SubCell"/>
</dbReference>
<evidence type="ECO:0000256" key="5">
    <source>
        <dbReference type="ARBA" id="ARBA00022679"/>
    </source>
</evidence>
<evidence type="ECO:0000256" key="4">
    <source>
        <dbReference type="ARBA" id="ARBA00022676"/>
    </source>
</evidence>
<evidence type="ECO:0000256" key="11">
    <source>
        <dbReference type="SAM" id="Phobius"/>
    </source>
</evidence>
<dbReference type="Proteomes" id="UP000029725">
    <property type="component" value="Unassembled WGS sequence"/>
</dbReference>
<keyword evidence="5" id="KW-0808">Transferase</keyword>
<feature type="transmembrane region" description="Helical" evidence="11">
    <location>
        <begin position="821"/>
        <end position="841"/>
    </location>
</feature>
<keyword evidence="6 11" id="KW-0812">Transmembrane</keyword>
<dbReference type="Pfam" id="PF03142">
    <property type="entry name" value="Chitin_synth_2"/>
    <property type="match status" value="1"/>
</dbReference>
<dbReference type="SUPFAM" id="SSF53448">
    <property type="entry name" value="Nucleotide-diphospho-sugar transferases"/>
    <property type="match status" value="1"/>
</dbReference>
<evidence type="ECO:0000313" key="12">
    <source>
        <dbReference type="EMBL" id="KGG53157.1"/>
    </source>
</evidence>
<evidence type="ECO:0000256" key="2">
    <source>
        <dbReference type="ARBA" id="ARBA00012543"/>
    </source>
</evidence>
<keyword evidence="3" id="KW-1003">Cell membrane</keyword>
<keyword evidence="8 11" id="KW-0472">Membrane</keyword>
<accession>A0A098VW32</accession>
<evidence type="ECO:0000256" key="6">
    <source>
        <dbReference type="ARBA" id="ARBA00022692"/>
    </source>
</evidence>
<dbReference type="Gene3D" id="3.90.550.10">
    <property type="entry name" value="Spore Coat Polysaccharide Biosynthesis Protein SpsA, Chain A"/>
    <property type="match status" value="1"/>
</dbReference>
<dbReference type="EC" id="2.4.1.16" evidence="2"/>
<dbReference type="VEuPathDB" id="MicrosporidiaDB:DI09_108p10"/>
<keyword evidence="9" id="KW-0325">Glycoprotein</keyword>
<evidence type="ECO:0000313" key="13">
    <source>
        <dbReference type="Proteomes" id="UP000029725"/>
    </source>
</evidence>
<evidence type="ECO:0000256" key="7">
    <source>
        <dbReference type="ARBA" id="ARBA00022989"/>
    </source>
</evidence>
<dbReference type="GO" id="GO:0004100">
    <property type="term" value="F:chitin synthase activity"/>
    <property type="evidence" value="ECO:0007669"/>
    <property type="project" value="UniProtKB-EC"/>
</dbReference>
<evidence type="ECO:0000256" key="8">
    <source>
        <dbReference type="ARBA" id="ARBA00023136"/>
    </source>
</evidence>
<dbReference type="GO" id="GO:0006031">
    <property type="term" value="P:chitin biosynthetic process"/>
    <property type="evidence" value="ECO:0007669"/>
    <property type="project" value="TreeGrafter"/>
</dbReference>
<dbReference type="GO" id="GO:0031505">
    <property type="term" value="P:fungal-type cell wall organization"/>
    <property type="evidence" value="ECO:0007669"/>
    <property type="project" value="TreeGrafter"/>
</dbReference>
<dbReference type="GeneID" id="25257948"/>
<comment type="subcellular location">
    <subcellularLocation>
        <location evidence="1">Cell membrane</location>
        <topology evidence="1">Multi-pass membrane protein</topology>
    </subcellularLocation>
</comment>
<dbReference type="OrthoDB" id="370884at2759"/>
<sequence>MASIPDIEKPAKTNASSSRFDSSPSRKLWILFSQLCTFFIPNLVLSYLLGMSRDEYRLKSSSQRIQAWREKVALCVIIFLLSLVLFFYLWFFGTFLCPDCKVMSFFDFQNLNVDTEPCVLIYGRVFDLKKLFSLSISRKGSNLLSFYAGKDASALFAQDIFNQAMDGIGRIPSMPSVSASAAIKKGKPLEAFSRDSSITFGINSIADIELNLSSNLLDANSPETMGLLEALSNCWVADLGWDTQDLASRGSSKDSPIISVEGVLFNVSSLLQVKDESVSPVQIALTSLPWSGFDHTAQLVKALSSNDANPANILAIVASMAPIVGIVDPRSPLKCAIGRQVLMGSAALVLLITGVKFLAALQLGRKKLPEVLGRHTILHMTCFTEGEASLRKSIGSLVSSDYDDRFKLLWIVCDGLATGAGNDRPTAVILLDILGISRPASVDETNAWMMHEGHPIVSYDSLGDQNYVKFWYGYYHQSLKGSFSHAIPFVLIVKLGSPGEISKCPGNRGKRDSQLILLRWLSKLLHLANQSQGTEEDCTAIEIPIPQPQFSPLEEALTGALHGGLGMDPLTFEYLLMVDADTQCAPDALTRLISVMIGDRRVVGVCGETTLANPRASWVTSIQVYEYYITHHLSKAFESLFGVVTCLPGCFTLYRLRTPVTSYVHGGDSSAMKPLLLSPALLAEYGTQENSDSTLHRRNLLTLGEDRFLTTLLLKYFPNYKTSFSGDALCKTIAPESWRVLLSQRRRWINSTIHNLWELLSIPRLCGIGCISMKLVVLLDLNSTLVMPATMVYLLWCATQLIISNIFALNEDDVFSTYTSANSALLLAAATFAMQASVCVLKRRWYIMGWMFLYILTLPVFCFILPLYAFCNFDDFTWGRTRKQQCPSSIKENHTIMALNPWGSRPHHPQLFGRYSYNGQLDTCSTGHGDPIDPVVIGMRCNTIAALDYSPHSVVPRAKVNEIEAAVKKLLVSHDADHLSLGEIRSRIEHEISMDLSSLKEWFSTLVESILMEMLMNADNDTKGS</sequence>
<evidence type="ECO:0000256" key="3">
    <source>
        <dbReference type="ARBA" id="ARBA00022475"/>
    </source>
</evidence>
<dbReference type="InterPro" id="IPR029044">
    <property type="entry name" value="Nucleotide-diphossugar_trans"/>
</dbReference>
<feature type="transmembrane region" description="Helical" evidence="11">
    <location>
        <begin position="28"/>
        <end position="51"/>
    </location>
</feature>
<evidence type="ECO:0000256" key="10">
    <source>
        <dbReference type="SAM" id="MobiDB-lite"/>
    </source>
</evidence>
<dbReference type="RefSeq" id="XP_013239593.1">
    <property type="nucleotide sequence ID" value="XM_013384139.1"/>
</dbReference>
<dbReference type="PANTHER" id="PTHR22914:SF13">
    <property type="entry name" value="CHITIN SYNTHASE"/>
    <property type="match status" value="1"/>
</dbReference>
<evidence type="ECO:0000256" key="1">
    <source>
        <dbReference type="ARBA" id="ARBA00004651"/>
    </source>
</evidence>
<dbReference type="GO" id="GO:0030428">
    <property type="term" value="C:cell septum"/>
    <property type="evidence" value="ECO:0007669"/>
    <property type="project" value="TreeGrafter"/>
</dbReference>
<gene>
    <name evidence="12" type="ORF">DI09_108p10</name>
</gene>
<dbReference type="PANTHER" id="PTHR22914">
    <property type="entry name" value="CHITIN SYNTHASE"/>
    <property type="match status" value="1"/>
</dbReference>
<name>A0A098VW32_9MICR</name>
<feature type="region of interest" description="Disordered" evidence="10">
    <location>
        <begin position="1"/>
        <end position="22"/>
    </location>
</feature>
<feature type="transmembrane region" description="Helical" evidence="11">
    <location>
        <begin position="791"/>
        <end position="809"/>
    </location>
</feature>
<comment type="caution">
    <text evidence="12">The sequence shown here is derived from an EMBL/GenBank/DDBJ whole genome shotgun (WGS) entry which is preliminary data.</text>
</comment>
<proteinExistence type="predicted"/>
<reference evidence="12 13" key="1">
    <citation type="submission" date="2014-04" db="EMBL/GenBank/DDBJ databases">
        <title>A new species of microsporidia sheds light on the evolution of extreme parasitism.</title>
        <authorList>
            <person name="Haag K.L."/>
            <person name="James T.Y."/>
            <person name="Larsson R."/>
            <person name="Schaer T.M."/>
            <person name="Refardt D."/>
            <person name="Pombert J.-F."/>
            <person name="Ebert D."/>
        </authorList>
    </citation>
    <scope>NUCLEOTIDE SEQUENCE [LARGE SCALE GENOMIC DNA]</scope>
    <source>
        <strain evidence="12 13">UGP3</strain>
        <tissue evidence="12">Spores</tissue>
    </source>
</reference>
<dbReference type="HOGENOM" id="CLU_002572_0_1_1"/>
<evidence type="ECO:0000256" key="9">
    <source>
        <dbReference type="ARBA" id="ARBA00023180"/>
    </source>
</evidence>
<organism evidence="12 13">
    <name type="scientific">Mitosporidium daphniae</name>
    <dbReference type="NCBI Taxonomy" id="1485682"/>
    <lineage>
        <taxon>Eukaryota</taxon>
        <taxon>Fungi</taxon>
        <taxon>Fungi incertae sedis</taxon>
        <taxon>Microsporidia</taxon>
        <taxon>Mitosporidium</taxon>
    </lineage>
</organism>
<dbReference type="EMBL" id="JMKJ01000009">
    <property type="protein sequence ID" value="KGG53157.1"/>
    <property type="molecule type" value="Genomic_DNA"/>
</dbReference>
<keyword evidence="7 11" id="KW-1133">Transmembrane helix</keyword>
<feature type="transmembrane region" description="Helical" evidence="11">
    <location>
        <begin position="848"/>
        <end position="870"/>
    </location>
</feature>
<dbReference type="InterPro" id="IPR004835">
    <property type="entry name" value="Chitin_synth"/>
</dbReference>
<protein>
    <recommendedName>
        <fullName evidence="2">chitin synthase</fullName>
        <ecNumber evidence="2">2.4.1.16</ecNumber>
    </recommendedName>
</protein>
<feature type="transmembrane region" description="Helical" evidence="11">
    <location>
        <begin position="72"/>
        <end position="91"/>
    </location>
</feature>
<keyword evidence="4" id="KW-0328">Glycosyltransferase</keyword>
<feature type="compositionally biased region" description="Basic and acidic residues" evidence="10">
    <location>
        <begin position="1"/>
        <end position="11"/>
    </location>
</feature>
<dbReference type="AlphaFoldDB" id="A0A098VW32"/>